<feature type="transmembrane region" description="Helical" evidence="15">
    <location>
        <begin position="480"/>
        <end position="501"/>
    </location>
</feature>
<dbReference type="CDD" id="cd17313">
    <property type="entry name" value="MFS_SLC45_SUC"/>
    <property type="match status" value="1"/>
</dbReference>
<evidence type="ECO:0000256" key="2">
    <source>
        <dbReference type="ARBA" id="ARBA00022448"/>
    </source>
</evidence>
<evidence type="ECO:0000256" key="5">
    <source>
        <dbReference type="ARBA" id="ARBA00022847"/>
    </source>
</evidence>
<feature type="transmembrane region" description="Helical" evidence="15">
    <location>
        <begin position="396"/>
        <end position="419"/>
    </location>
</feature>
<dbReference type="Proteomes" id="UP000007303">
    <property type="component" value="Unassembled WGS sequence"/>
</dbReference>
<comment type="function">
    <text evidence="11">Proton-associated glucose transporter in the brain.</text>
</comment>
<dbReference type="FunFam" id="1.20.1250.20:FF:000120">
    <property type="entry name" value="Solute carrier family 45, member 1"/>
    <property type="match status" value="1"/>
</dbReference>
<evidence type="ECO:0000256" key="3">
    <source>
        <dbReference type="ARBA" id="ARBA00022553"/>
    </source>
</evidence>
<dbReference type="FunFam" id="1.20.1250.20:FF:000069">
    <property type="entry name" value="Solute carrier family 45 member 4"/>
    <property type="match status" value="1"/>
</dbReference>
<dbReference type="GO" id="GO:1904659">
    <property type="term" value="P:D-glucose transmembrane transport"/>
    <property type="evidence" value="ECO:0007669"/>
    <property type="project" value="UniProtKB-ARBA"/>
</dbReference>
<keyword evidence="6 15" id="KW-1133">Transmembrane helix</keyword>
<accession>H3DBD8</accession>
<feature type="transmembrane region" description="Helical" evidence="15">
    <location>
        <begin position="152"/>
        <end position="169"/>
    </location>
</feature>
<dbReference type="PANTHER" id="PTHR19432:SF6">
    <property type="entry name" value="PROTON-ASSOCIATED SUGAR TRANSPORTER A"/>
    <property type="match status" value="1"/>
</dbReference>
<dbReference type="GO" id="GO:0008506">
    <property type="term" value="F:sucrose:proton symporter activity"/>
    <property type="evidence" value="ECO:0007669"/>
    <property type="project" value="TreeGrafter"/>
</dbReference>
<feature type="transmembrane region" description="Helical" evidence="15">
    <location>
        <begin position="77"/>
        <end position="94"/>
    </location>
</feature>
<dbReference type="InParanoid" id="H3DBD8"/>
<evidence type="ECO:0000256" key="15">
    <source>
        <dbReference type="SAM" id="Phobius"/>
    </source>
</evidence>
<keyword evidence="4 15" id="KW-0812">Transmembrane</keyword>
<feature type="region of interest" description="Disordered" evidence="14">
    <location>
        <begin position="213"/>
        <end position="266"/>
    </location>
</feature>
<sequence length="503" mass="54963">PRRTFQELLFNGCILFGIEFSYAMETAYVTPVLLQMGLPDQFYSLVWFISPILGFLVQPLIGAWSDRCTSRFGRRRPFIFALALGALLGLSLVLNGRDIGGVLADTASNHKWGIVLTVCGVVLMDFSADSADNPSHAYMMDVCSPEDQDRGLNIHALLAGLGGGFGYVVGGINWDQTRFGKSMGGQLRVIYVFTSITLAITTAMTLLSIPERPLPKSQTQGEAACRPAGESQDAEALQPQQSDTQAHGASQATGGRAGEWEEKNGDLQSAESQMSMKLLCIAIYRMPPSLRSLCTNHFLGWLSFEGMLLFYTDFMGEVVYEGDPKAPHDSEAYQRYNAGVSMGCWGMCIYAFSAAFYSAILEKLEERFSLRTLYFFAYLAFGLGTGLTTLSTNIYVVLSLCVTYGVLFSSLCTLPYSLLCEYYQSPQLSSIHFCGSSEEGTRRGMGVDISLLSCQYFLAQILVSVAMGPLTSLVGGAQGVMYFSSLMSFVGCLYSSLCVVYQL</sequence>
<keyword evidence="3" id="KW-0597">Phosphoprotein</keyword>
<evidence type="ECO:0000256" key="11">
    <source>
        <dbReference type="ARBA" id="ARBA00057104"/>
    </source>
</evidence>
<dbReference type="GeneTree" id="ENSGT00950000182914"/>
<evidence type="ECO:0000256" key="1">
    <source>
        <dbReference type="ARBA" id="ARBA00004141"/>
    </source>
</evidence>
<dbReference type="Ensembl" id="ENSTNIT00000018054.1">
    <property type="protein sequence ID" value="ENSTNIP00000017830.1"/>
    <property type="gene ID" value="ENSTNIG00000014792.1"/>
</dbReference>
<keyword evidence="17" id="KW-1185">Reference proteome</keyword>
<reference evidence="17" key="1">
    <citation type="journal article" date="2004" name="Nature">
        <title>Genome duplication in the teleost fish Tetraodon nigroviridis reveals the early vertebrate proto-karyotype.</title>
        <authorList>
            <person name="Jaillon O."/>
            <person name="Aury J.-M."/>
            <person name="Brunet F."/>
            <person name="Petit J.-L."/>
            <person name="Stange-Thomann N."/>
            <person name="Mauceli E."/>
            <person name="Bouneau L."/>
            <person name="Fischer C."/>
            <person name="Ozouf-Costaz C."/>
            <person name="Bernot A."/>
            <person name="Nicaud S."/>
            <person name="Jaffe D."/>
            <person name="Fisher S."/>
            <person name="Lutfalla G."/>
            <person name="Dossat C."/>
            <person name="Segurens B."/>
            <person name="Dasilva C."/>
            <person name="Salanoubat M."/>
            <person name="Levy M."/>
            <person name="Boudet N."/>
            <person name="Castellano S."/>
            <person name="Anthouard V."/>
            <person name="Jubin C."/>
            <person name="Castelli V."/>
            <person name="Katinka M."/>
            <person name="Vacherie B."/>
            <person name="Biemont C."/>
            <person name="Skalli Z."/>
            <person name="Cattolico L."/>
            <person name="Poulain J."/>
            <person name="De Berardinis V."/>
            <person name="Cruaud C."/>
            <person name="Duprat S."/>
            <person name="Brottier P."/>
            <person name="Coutanceau J.-P."/>
            <person name="Gouzy J."/>
            <person name="Parra G."/>
            <person name="Lardier G."/>
            <person name="Chapple C."/>
            <person name="McKernan K.J."/>
            <person name="McEwan P."/>
            <person name="Bosak S."/>
            <person name="Kellis M."/>
            <person name="Volff J.-N."/>
            <person name="Guigo R."/>
            <person name="Zody M.C."/>
            <person name="Mesirov J."/>
            <person name="Lindblad-Toh K."/>
            <person name="Birren B."/>
            <person name="Nusbaum C."/>
            <person name="Kahn D."/>
            <person name="Robinson-Rechavi M."/>
            <person name="Laudet V."/>
            <person name="Schachter V."/>
            <person name="Quetier F."/>
            <person name="Saurin W."/>
            <person name="Scarpelli C."/>
            <person name="Wincker P."/>
            <person name="Lander E.S."/>
            <person name="Weissenbach J."/>
            <person name="Roest Crollius H."/>
        </authorList>
    </citation>
    <scope>NUCLEOTIDE SEQUENCE [LARGE SCALE GENOMIC DNA]</scope>
</reference>
<proteinExistence type="inferred from homology"/>
<comment type="subcellular location">
    <subcellularLocation>
        <location evidence="1">Membrane</location>
        <topology evidence="1">Multi-pass membrane protein</topology>
    </subcellularLocation>
</comment>
<comment type="catalytic activity">
    <reaction evidence="9">
        <text>D-galactose(in) + H(+)(in) = D-galactose(out) + H(+)(out)</text>
        <dbReference type="Rhea" id="RHEA:29019"/>
        <dbReference type="ChEBI" id="CHEBI:4139"/>
        <dbReference type="ChEBI" id="CHEBI:15378"/>
    </reaction>
</comment>
<evidence type="ECO:0000256" key="7">
    <source>
        <dbReference type="ARBA" id="ARBA00023136"/>
    </source>
</evidence>
<evidence type="ECO:0000256" key="10">
    <source>
        <dbReference type="ARBA" id="ARBA00052884"/>
    </source>
</evidence>
<dbReference type="SUPFAM" id="SSF103473">
    <property type="entry name" value="MFS general substrate transporter"/>
    <property type="match status" value="1"/>
</dbReference>
<reference evidence="16" key="2">
    <citation type="submission" date="2025-08" db="UniProtKB">
        <authorList>
            <consortium name="Ensembl"/>
        </authorList>
    </citation>
    <scope>IDENTIFICATION</scope>
</reference>
<evidence type="ECO:0000256" key="8">
    <source>
        <dbReference type="ARBA" id="ARBA00038193"/>
    </source>
</evidence>
<dbReference type="Gene3D" id="1.20.1250.20">
    <property type="entry name" value="MFS general substrate transporter like domains"/>
    <property type="match status" value="1"/>
</dbReference>
<feature type="transmembrane region" description="Helical" evidence="15">
    <location>
        <begin position="340"/>
        <end position="360"/>
    </location>
</feature>
<evidence type="ECO:0000256" key="6">
    <source>
        <dbReference type="ARBA" id="ARBA00022989"/>
    </source>
</evidence>
<dbReference type="STRING" id="99883.ENSTNIP00000017830"/>
<feature type="transmembrane region" description="Helical" evidence="15">
    <location>
        <begin position="372"/>
        <end position="390"/>
    </location>
</feature>
<evidence type="ECO:0000313" key="16">
    <source>
        <dbReference type="Ensembl" id="ENSTNIP00000017830.1"/>
    </source>
</evidence>
<evidence type="ECO:0000256" key="14">
    <source>
        <dbReference type="SAM" id="MobiDB-lite"/>
    </source>
</evidence>
<evidence type="ECO:0000256" key="12">
    <source>
        <dbReference type="ARBA" id="ARBA00072435"/>
    </source>
</evidence>
<feature type="transmembrane region" description="Helical" evidence="15">
    <location>
        <begin position="189"/>
        <end position="209"/>
    </location>
</feature>
<name>H3DBD8_TETNG</name>
<keyword evidence="5" id="KW-0769">Symport</keyword>
<dbReference type="AlphaFoldDB" id="H3DBD8"/>
<feature type="compositionally biased region" description="Polar residues" evidence="14">
    <location>
        <begin position="238"/>
        <end position="253"/>
    </location>
</feature>
<comment type="catalytic activity">
    <reaction evidence="10">
        <text>D-glucose(out) + H(+)(out) = D-glucose(in) + H(+)(in)</text>
        <dbReference type="Rhea" id="RHEA:69556"/>
        <dbReference type="ChEBI" id="CHEBI:4167"/>
        <dbReference type="ChEBI" id="CHEBI:15378"/>
    </reaction>
</comment>
<reference evidence="16" key="3">
    <citation type="submission" date="2025-09" db="UniProtKB">
        <authorList>
            <consortium name="Ensembl"/>
        </authorList>
    </citation>
    <scope>IDENTIFICATION</scope>
</reference>
<evidence type="ECO:0000313" key="17">
    <source>
        <dbReference type="Proteomes" id="UP000007303"/>
    </source>
</evidence>
<dbReference type="GO" id="GO:0016020">
    <property type="term" value="C:membrane"/>
    <property type="evidence" value="ECO:0007669"/>
    <property type="project" value="UniProtKB-SubCell"/>
</dbReference>
<keyword evidence="2" id="KW-0813">Transport</keyword>
<feature type="transmembrane region" description="Helical" evidence="15">
    <location>
        <begin position="7"/>
        <end position="24"/>
    </location>
</feature>
<evidence type="ECO:0000256" key="4">
    <source>
        <dbReference type="ARBA" id="ARBA00022692"/>
    </source>
</evidence>
<evidence type="ECO:0000256" key="9">
    <source>
        <dbReference type="ARBA" id="ARBA00050544"/>
    </source>
</evidence>
<evidence type="ECO:0000256" key="13">
    <source>
        <dbReference type="ARBA" id="ARBA00077093"/>
    </source>
</evidence>
<dbReference type="GO" id="GO:0005356">
    <property type="term" value="F:D-glucose:proton symporter activity"/>
    <property type="evidence" value="ECO:0007669"/>
    <property type="project" value="UniProtKB-ARBA"/>
</dbReference>
<comment type="similarity">
    <text evidence="8">Belongs to the glycoside-pentoside-hexuronide (GPH) cation symporter transporter (TC 2.A.2) family.</text>
</comment>
<feature type="transmembrane region" description="Helical" evidence="15">
    <location>
        <begin position="44"/>
        <end position="65"/>
    </location>
</feature>
<dbReference type="Pfam" id="PF07690">
    <property type="entry name" value="MFS_1"/>
    <property type="match status" value="1"/>
</dbReference>
<protein>
    <recommendedName>
        <fullName evidence="12">Proton-associated sugar transporter A</fullName>
    </recommendedName>
    <alternativeName>
        <fullName evidence="13">Solute carrier family 45 member 1</fullName>
    </alternativeName>
</protein>
<dbReference type="InterPro" id="IPR036259">
    <property type="entry name" value="MFS_trans_sf"/>
</dbReference>
<dbReference type="PANTHER" id="PTHR19432">
    <property type="entry name" value="SUGAR TRANSPORTER"/>
    <property type="match status" value="1"/>
</dbReference>
<dbReference type="OMA" id="IANGIDW"/>
<organism evidence="16 17">
    <name type="scientific">Tetraodon nigroviridis</name>
    <name type="common">Spotted green pufferfish</name>
    <name type="synonym">Chelonodon nigroviridis</name>
    <dbReference type="NCBI Taxonomy" id="99883"/>
    <lineage>
        <taxon>Eukaryota</taxon>
        <taxon>Metazoa</taxon>
        <taxon>Chordata</taxon>
        <taxon>Craniata</taxon>
        <taxon>Vertebrata</taxon>
        <taxon>Euteleostomi</taxon>
        <taxon>Actinopterygii</taxon>
        <taxon>Neopterygii</taxon>
        <taxon>Teleostei</taxon>
        <taxon>Neoteleostei</taxon>
        <taxon>Acanthomorphata</taxon>
        <taxon>Eupercaria</taxon>
        <taxon>Tetraodontiformes</taxon>
        <taxon>Tetradontoidea</taxon>
        <taxon>Tetraodontidae</taxon>
        <taxon>Tetraodon</taxon>
    </lineage>
</organism>
<feature type="transmembrane region" description="Helical" evidence="15">
    <location>
        <begin position="449"/>
        <end position="468"/>
    </location>
</feature>
<keyword evidence="7 15" id="KW-0472">Membrane</keyword>
<dbReference type="InterPro" id="IPR011701">
    <property type="entry name" value="MFS"/>
</dbReference>